<evidence type="ECO:0000259" key="1">
    <source>
        <dbReference type="Pfam" id="PF25298"/>
    </source>
</evidence>
<name>A0A0L7K422_OPEBR</name>
<keyword evidence="3" id="KW-1185">Reference proteome</keyword>
<reference evidence="2 3" key="1">
    <citation type="journal article" date="2015" name="Genome Biol. Evol.">
        <title>The genome of winter moth (Operophtera brumata) provides a genomic perspective on sexual dimorphism and phenology.</title>
        <authorList>
            <person name="Derks M.F."/>
            <person name="Smit S."/>
            <person name="Salis L."/>
            <person name="Schijlen E."/>
            <person name="Bossers A."/>
            <person name="Mateman C."/>
            <person name="Pijl A.S."/>
            <person name="de Ridder D."/>
            <person name="Groenen M.A."/>
            <person name="Visser M.E."/>
            <person name="Megens H.J."/>
        </authorList>
    </citation>
    <scope>NUCLEOTIDE SEQUENCE [LARGE SCALE GENOMIC DNA]</scope>
    <source>
        <strain evidence="2">WM2013NL</strain>
        <tissue evidence="2">Head and thorax</tissue>
    </source>
</reference>
<dbReference type="Proteomes" id="UP000037510">
    <property type="component" value="Unassembled WGS sequence"/>
</dbReference>
<gene>
    <name evidence="2" type="ORF">OBRU01_25378</name>
</gene>
<dbReference type="Gene3D" id="3.30.70.1820">
    <property type="entry name" value="L1 transposable element, RRM domain"/>
    <property type="match status" value="1"/>
</dbReference>
<protein>
    <recommendedName>
        <fullName evidence="1">FP protein C-terminal domain-containing protein</fullName>
    </recommendedName>
</protein>
<sequence length="212" mass="24311">MDNFDQRLTSSEQRIRAVENLKPSYDDLKLAVVQLQGQMQSQAQSYLRNELEIVGIPESNNENLHHTVLATAQKLGLVLEVGDIDWIDRAGPPRTRIQPGNQPQRSRPVVVRLLRRTKREEIIKAARVRKNLNTTDVGVAGPAVKLFVNERLTKEGRLFFREVRLRAQQCDVKYCWLRNGVTYIRKEEGKAAISIRTSEDLERHLAPQVLSH</sequence>
<evidence type="ECO:0000313" key="2">
    <source>
        <dbReference type="EMBL" id="KOB53709.1"/>
    </source>
</evidence>
<accession>A0A0L7K422</accession>
<feature type="domain" description="FP protein C-terminal" evidence="1">
    <location>
        <begin position="153"/>
        <end position="203"/>
    </location>
</feature>
<dbReference type="EMBL" id="JTDY01011736">
    <property type="protein sequence ID" value="KOB53709.1"/>
    <property type="molecule type" value="Genomic_DNA"/>
</dbReference>
<dbReference type="InterPro" id="IPR057251">
    <property type="entry name" value="FP_C"/>
</dbReference>
<organism evidence="2 3">
    <name type="scientific">Operophtera brumata</name>
    <name type="common">Winter moth</name>
    <name type="synonym">Phalaena brumata</name>
    <dbReference type="NCBI Taxonomy" id="104452"/>
    <lineage>
        <taxon>Eukaryota</taxon>
        <taxon>Metazoa</taxon>
        <taxon>Ecdysozoa</taxon>
        <taxon>Arthropoda</taxon>
        <taxon>Hexapoda</taxon>
        <taxon>Insecta</taxon>
        <taxon>Pterygota</taxon>
        <taxon>Neoptera</taxon>
        <taxon>Endopterygota</taxon>
        <taxon>Lepidoptera</taxon>
        <taxon>Glossata</taxon>
        <taxon>Ditrysia</taxon>
        <taxon>Geometroidea</taxon>
        <taxon>Geometridae</taxon>
        <taxon>Larentiinae</taxon>
        <taxon>Operophtera</taxon>
    </lineage>
</organism>
<dbReference type="Pfam" id="PF25298">
    <property type="entry name" value="Baculo_FP_2nd"/>
    <property type="match status" value="1"/>
</dbReference>
<comment type="caution">
    <text evidence="2">The sequence shown here is derived from an EMBL/GenBank/DDBJ whole genome shotgun (WGS) entry which is preliminary data.</text>
</comment>
<dbReference type="STRING" id="104452.A0A0L7K422"/>
<evidence type="ECO:0000313" key="3">
    <source>
        <dbReference type="Proteomes" id="UP000037510"/>
    </source>
</evidence>
<proteinExistence type="predicted"/>
<dbReference type="AlphaFoldDB" id="A0A0L7K422"/>